<evidence type="ECO:0000256" key="6">
    <source>
        <dbReference type="SAM" id="Phobius"/>
    </source>
</evidence>
<proteinExistence type="inferred from homology"/>
<name>F6B3T9_DESCC</name>
<evidence type="ECO:0000256" key="4">
    <source>
        <dbReference type="ARBA" id="ARBA00022989"/>
    </source>
</evidence>
<evidence type="ECO:0000256" key="7">
    <source>
        <dbReference type="SAM" id="SignalP"/>
    </source>
</evidence>
<dbReference type="Proteomes" id="UP000009226">
    <property type="component" value="Chromosome"/>
</dbReference>
<feature type="transmembrane region" description="Helical" evidence="6">
    <location>
        <begin position="265"/>
        <end position="287"/>
    </location>
</feature>
<feature type="transmembrane region" description="Helical" evidence="6">
    <location>
        <begin position="234"/>
        <end position="253"/>
    </location>
</feature>
<sequence length="485" mass="53169" precursor="true">MRRVSLILIMALIILQSLSLSVLASDVQSDLSKSNEFVLRAIESVKAGDITGAKNSYETFNKGWLSLEDGVKEQSRQAYGDIENKMGMVQFYLSQNLVQTEKLLQALQELNQVNQDFIQGKYKGGETNKDSKTVTIKDLVLLLERAREQIRKGDMTGAIKTINSFSASWLEVEGIVLTKSQKIYHDAEKDMVTAKAYLAENQADKAIKTVDRMHGYLSPLAGETSYTMVDVITIILREGLEALLVVIALLGFLKKSGHEDKKTWIYAGVVTGLAVSVVMAVMVKMLFSSGTFGNNNFLISGWTGLFAAVMLIYVSYWLHSKSSASEWQSYLKNKGTRALATGSLFSLGLLAFLAVFREGTETVLFYIGMASSISLANLIMGIGLGSAILVVVALLVIKAGLRIPMRPFFMLSSLLVFYLGLKFTGMGINGLQLAGVLPATTSEALPTVSWLAVYPSWESTIPQLTLIAGAIIMVLKDRIKLKQIH</sequence>
<keyword evidence="7" id="KW-0732">Signal</keyword>
<evidence type="ECO:0000256" key="2">
    <source>
        <dbReference type="ARBA" id="ARBA00008333"/>
    </source>
</evidence>
<protein>
    <submittedName>
        <fullName evidence="8">Iron permease FTR1</fullName>
    </submittedName>
</protein>
<feature type="transmembrane region" description="Helical" evidence="6">
    <location>
        <begin position="299"/>
        <end position="318"/>
    </location>
</feature>
<dbReference type="STRING" id="868595.Desca_2420"/>
<feature type="chain" id="PRO_5039702102" evidence="7">
    <location>
        <begin position="25"/>
        <end position="485"/>
    </location>
</feature>
<evidence type="ECO:0000256" key="5">
    <source>
        <dbReference type="ARBA" id="ARBA00023136"/>
    </source>
</evidence>
<gene>
    <name evidence="8" type="ordered locus">Desca_2420</name>
</gene>
<dbReference type="KEGG" id="dca:Desca_2420"/>
<feature type="transmembrane region" description="Helical" evidence="6">
    <location>
        <begin position="408"/>
        <end position="428"/>
    </location>
</feature>
<evidence type="ECO:0000256" key="1">
    <source>
        <dbReference type="ARBA" id="ARBA00004141"/>
    </source>
</evidence>
<comment type="similarity">
    <text evidence="2">Belongs to the oxidase-dependent Fe transporter (OFeT) (TC 9.A.10.1) family.</text>
</comment>
<dbReference type="Pfam" id="PF03239">
    <property type="entry name" value="FTR1"/>
    <property type="match status" value="1"/>
</dbReference>
<feature type="transmembrane region" description="Helical" evidence="6">
    <location>
        <begin position="338"/>
        <end position="357"/>
    </location>
</feature>
<dbReference type="eggNOG" id="COG0672">
    <property type="taxonomic scope" value="Bacteria"/>
</dbReference>
<keyword evidence="9" id="KW-1185">Reference proteome</keyword>
<evidence type="ECO:0000313" key="8">
    <source>
        <dbReference type="EMBL" id="AEF95248.1"/>
    </source>
</evidence>
<dbReference type="GO" id="GO:0033573">
    <property type="term" value="C:high-affinity iron permease complex"/>
    <property type="evidence" value="ECO:0007669"/>
    <property type="project" value="InterPro"/>
</dbReference>
<dbReference type="InterPro" id="IPR004923">
    <property type="entry name" value="FTR1/Fip1/EfeU"/>
</dbReference>
<organism evidence="8 9">
    <name type="scientific">Desulfotomaculum nigrificans (strain DSM 14880 / VKM B-2319 / CO-1-SRB)</name>
    <name type="common">Desulfotomaculum carboxydivorans</name>
    <dbReference type="NCBI Taxonomy" id="868595"/>
    <lineage>
        <taxon>Bacteria</taxon>
        <taxon>Bacillati</taxon>
        <taxon>Bacillota</taxon>
        <taxon>Clostridia</taxon>
        <taxon>Eubacteriales</taxon>
        <taxon>Desulfotomaculaceae</taxon>
        <taxon>Desulfotomaculum</taxon>
    </lineage>
</organism>
<feature type="signal peptide" evidence="7">
    <location>
        <begin position="1"/>
        <end position="24"/>
    </location>
</feature>
<dbReference type="PANTHER" id="PTHR31632:SF2">
    <property type="entry name" value="PLASMA MEMBRANE IRON PERMEASE"/>
    <property type="match status" value="1"/>
</dbReference>
<dbReference type="EMBL" id="CP002736">
    <property type="protein sequence ID" value="AEF95248.1"/>
    <property type="molecule type" value="Genomic_DNA"/>
</dbReference>
<evidence type="ECO:0000313" key="9">
    <source>
        <dbReference type="Proteomes" id="UP000009226"/>
    </source>
</evidence>
<dbReference type="HOGENOM" id="CLU_023979_0_0_9"/>
<keyword evidence="5 6" id="KW-0472">Membrane</keyword>
<comment type="subcellular location">
    <subcellularLocation>
        <location evidence="1">Membrane</location>
        <topology evidence="1">Multi-pass membrane protein</topology>
    </subcellularLocation>
</comment>
<feature type="transmembrane region" description="Helical" evidence="6">
    <location>
        <begin position="448"/>
        <end position="475"/>
    </location>
</feature>
<dbReference type="RefSeq" id="WP_003539898.1">
    <property type="nucleotide sequence ID" value="NC_015565.1"/>
</dbReference>
<dbReference type="GO" id="GO:0015093">
    <property type="term" value="F:ferrous iron transmembrane transporter activity"/>
    <property type="evidence" value="ECO:0007669"/>
    <property type="project" value="TreeGrafter"/>
</dbReference>
<accession>F6B3T9</accession>
<reference evidence="8 9" key="1">
    <citation type="submission" date="2011-05" db="EMBL/GenBank/DDBJ databases">
        <title>Complete sequence of Desulfotomaculum carboxydivorans CO-1-SRB.</title>
        <authorList>
            <consortium name="US DOE Joint Genome Institute"/>
            <person name="Lucas S."/>
            <person name="Han J."/>
            <person name="Lapidus A."/>
            <person name="Cheng J.-F."/>
            <person name="Goodwin L."/>
            <person name="Pitluck S."/>
            <person name="Peters L."/>
            <person name="Mikhailova N."/>
            <person name="Lu M."/>
            <person name="Han C."/>
            <person name="Tapia R."/>
            <person name="Land M."/>
            <person name="Hauser L."/>
            <person name="Kyrpides N."/>
            <person name="Ivanova N."/>
            <person name="Pagani I."/>
            <person name="Stams A."/>
            <person name="Plugge C."/>
            <person name="Muyzer G."/>
            <person name="Kuever J."/>
            <person name="Parshina S."/>
            <person name="Ivanova A."/>
            <person name="Nazina T."/>
            <person name="Woyke T."/>
        </authorList>
    </citation>
    <scope>NUCLEOTIDE SEQUENCE [LARGE SCALE GENOMIC DNA]</scope>
    <source>
        <strain evidence="9">DSM 14880 / VKM B-2319 / CO-1-SRB</strain>
    </source>
</reference>
<feature type="transmembrane region" description="Helical" evidence="6">
    <location>
        <begin position="363"/>
        <end position="396"/>
    </location>
</feature>
<evidence type="ECO:0000256" key="3">
    <source>
        <dbReference type="ARBA" id="ARBA00022692"/>
    </source>
</evidence>
<dbReference type="AlphaFoldDB" id="F6B3T9"/>
<keyword evidence="3 6" id="KW-0812">Transmembrane</keyword>
<keyword evidence="4 6" id="KW-1133">Transmembrane helix</keyword>
<dbReference type="PANTHER" id="PTHR31632">
    <property type="entry name" value="IRON TRANSPORTER FTH1"/>
    <property type="match status" value="1"/>
</dbReference>